<gene>
    <name evidence="2" type="ORF">F6W96_40590</name>
</gene>
<evidence type="ECO:0000313" key="2">
    <source>
        <dbReference type="EMBL" id="QIS23637.1"/>
    </source>
</evidence>
<accession>A0A6G9ZE64</accession>
<dbReference type="Proteomes" id="UP000500953">
    <property type="component" value="Chromosome"/>
</dbReference>
<reference evidence="2 3" key="1">
    <citation type="journal article" date="2019" name="ACS Chem. Biol.">
        <title>Identification and Mobilization of a Cryptic Antibiotic Biosynthesis Gene Locus from a Human-Pathogenic Nocardia Isolate.</title>
        <authorList>
            <person name="Herisse M."/>
            <person name="Ishida K."/>
            <person name="Porter J.L."/>
            <person name="Howden B."/>
            <person name="Hertweck C."/>
            <person name="Stinear T.P."/>
            <person name="Pidot S.J."/>
        </authorList>
    </citation>
    <scope>NUCLEOTIDE SEQUENCE [LARGE SCALE GENOMIC DNA]</scope>
    <source>
        <strain evidence="2 3">AUSMDU00012715</strain>
    </source>
</reference>
<evidence type="ECO:0000313" key="3">
    <source>
        <dbReference type="Proteomes" id="UP000500953"/>
    </source>
</evidence>
<proteinExistence type="predicted"/>
<organism evidence="2 3">
    <name type="scientific">Nocardia terpenica</name>
    <dbReference type="NCBI Taxonomy" id="455432"/>
    <lineage>
        <taxon>Bacteria</taxon>
        <taxon>Bacillati</taxon>
        <taxon>Actinomycetota</taxon>
        <taxon>Actinomycetes</taxon>
        <taxon>Mycobacteriales</taxon>
        <taxon>Nocardiaceae</taxon>
        <taxon>Nocardia</taxon>
    </lineage>
</organism>
<evidence type="ECO:0000256" key="1">
    <source>
        <dbReference type="SAM" id="MobiDB-lite"/>
    </source>
</evidence>
<name>A0A6G9ZE64_9NOCA</name>
<dbReference type="EMBL" id="CP046173">
    <property type="protein sequence ID" value="QIS23637.1"/>
    <property type="molecule type" value="Genomic_DNA"/>
</dbReference>
<dbReference type="RefSeq" id="WP_167490957.1">
    <property type="nucleotide sequence ID" value="NZ_CP046173.1"/>
</dbReference>
<feature type="region of interest" description="Disordered" evidence="1">
    <location>
        <begin position="156"/>
        <end position="177"/>
    </location>
</feature>
<dbReference type="AlphaFoldDB" id="A0A6G9ZE64"/>
<sequence length="230" mass="24405">MRPTTQQQWPAVPRWAHRVAAGSGPPALVWLVGAHGGAGVTALSVSLGFAGDAGTKWPGCVGLPPHRDSPLVVVVARTHMSGLAAVHEALLAHLHHATPDGVVLVGVLTVADTDRPLSSPVAARRATVESLAADLGAHAWRLGWVEPWRSLESHQLPAWSPQQGRASAGNRDPTVSPPPTVAAVAAQIFDTARACGVTVFRHLRDGPEPEDLIALRHNLIRIGRERRCER</sequence>
<protein>
    <submittedName>
        <fullName evidence="2">Uncharacterized protein</fullName>
    </submittedName>
</protein>